<evidence type="ECO:0000313" key="3">
    <source>
        <dbReference type="Proteomes" id="UP001160483"/>
    </source>
</evidence>
<organism evidence="2 3">
    <name type="scientific">Peronospora belbahrii</name>
    <dbReference type="NCBI Taxonomy" id="622444"/>
    <lineage>
        <taxon>Eukaryota</taxon>
        <taxon>Sar</taxon>
        <taxon>Stramenopiles</taxon>
        <taxon>Oomycota</taxon>
        <taxon>Peronosporomycetes</taxon>
        <taxon>Peronosporales</taxon>
        <taxon>Peronosporaceae</taxon>
        <taxon>Peronospora</taxon>
    </lineage>
</organism>
<feature type="signal peptide" evidence="1">
    <location>
        <begin position="1"/>
        <end position="32"/>
    </location>
</feature>
<accession>A0AAU9L4Z8</accession>
<dbReference type="EMBL" id="CAKKTJ010000331">
    <property type="protein sequence ID" value="CAH0482046.1"/>
    <property type="molecule type" value="Genomic_DNA"/>
</dbReference>
<name>A0AAU9L4Z8_9STRA</name>
<proteinExistence type="predicted"/>
<protein>
    <recommendedName>
        <fullName evidence="4">RxLR effector protein</fullName>
    </recommendedName>
</protein>
<reference evidence="2" key="1">
    <citation type="submission" date="2021-11" db="EMBL/GenBank/DDBJ databases">
        <authorList>
            <person name="Islam A."/>
            <person name="Islam S."/>
            <person name="Flora M.S."/>
            <person name="Rahman M."/>
            <person name="Ziaur R.M."/>
            <person name="Epstein J.H."/>
            <person name="Hassan M."/>
            <person name="Klassen M."/>
            <person name="Woodard K."/>
            <person name="Webb A."/>
            <person name="Webby R.J."/>
            <person name="El Zowalaty M.E."/>
        </authorList>
    </citation>
    <scope>NUCLEOTIDE SEQUENCE</scope>
    <source>
        <strain evidence="2">Pbs3</strain>
    </source>
</reference>
<feature type="chain" id="PRO_5043908409" description="RxLR effector protein" evidence="1">
    <location>
        <begin position="33"/>
        <end position="714"/>
    </location>
</feature>
<evidence type="ECO:0000313" key="2">
    <source>
        <dbReference type="EMBL" id="CAH0482046.1"/>
    </source>
</evidence>
<dbReference type="Proteomes" id="UP001160483">
    <property type="component" value="Unassembled WGS sequence"/>
</dbReference>
<comment type="caution">
    <text evidence="2">The sequence shown here is derived from an EMBL/GenBank/DDBJ whole genome shotgun (WGS) entry which is preliminary data.</text>
</comment>
<sequence length="714" mass="81879">MATKTNAPHLSCAKVVVLFALLVYLAVNEVTADSISKEDTRFLDTVNSLTMMHKNVSVKRHLKVNVDMPINGRAADPSEERAALLGIREFGTKVKSSLSRVIEAIRVRWLWLVGRKHEDMLIRLKSRYDLKGEELVKKRAYFQWVAFVKFVSKSPEEEMFSTLARHYNDDELIDILGFTAKKYDAKLMGLLDAKRSGNDAFMELQLDKATTKLSENPTFFRWLAFLAAKDRNLLEQEMFSTLARHKTRDELIDTLVFAAKYDTEIKKCLDAGLSVQTAFTRMQLDKATTKLSENPDFFRWIAFIALTDRKLLESTMIWTVSRHNTGNQLLDAIAFAAQYDPKLIKLLDLNISGYDAFRELELHVSTTKLSENPDFFRWLAFLAAKDRKSLEPQMFSTLVRHYHGDELVDALHFAAKYGPQLSKWLLDRDGDAVFMELHLDKATMKPSENLDFLWWIAFLAAKDRNLLKSDMIWTVSRHLSGDELVDALAVAAHYDPELQSLIYTHPTTPSDLVKRFGLESVSKNNVGTIFNGRGFFKLFAYLSATEKETVYTKMIEILKQFCSTDKDLDKLLAEGSYAVGAQSFSMTMLYSRISQWPKKGKKDWTNIFKMLKLDKEIGRPLFERPQLKLFADYMKPLPKENMEHPSDFDRNIFDTVKTAYNTKELRKLIDESKSDPFGLVATIRILLDEHEKSSSTSTMKNLLGLKKQNNSGGR</sequence>
<evidence type="ECO:0008006" key="4">
    <source>
        <dbReference type="Google" id="ProtNLM"/>
    </source>
</evidence>
<gene>
    <name evidence="2" type="ORF">PBS003_LOCUS8645</name>
</gene>
<dbReference type="AlphaFoldDB" id="A0AAU9L4Z8"/>
<keyword evidence="1" id="KW-0732">Signal</keyword>
<evidence type="ECO:0000256" key="1">
    <source>
        <dbReference type="SAM" id="SignalP"/>
    </source>
</evidence>